<feature type="chain" id="PRO_5012052261" description="DUF3347 domain-containing protein" evidence="1">
    <location>
        <begin position="21"/>
        <end position="250"/>
    </location>
</feature>
<evidence type="ECO:0000256" key="1">
    <source>
        <dbReference type="SAM" id="SignalP"/>
    </source>
</evidence>
<dbReference type="RefSeq" id="WP_139366971.1">
    <property type="nucleotide sequence ID" value="NZ_FUWH01000002.1"/>
</dbReference>
<keyword evidence="3" id="KW-1185">Reference proteome</keyword>
<organism evidence="2 3">
    <name type="scientific">Sediminibacterium ginsengisoli</name>
    <dbReference type="NCBI Taxonomy" id="413434"/>
    <lineage>
        <taxon>Bacteria</taxon>
        <taxon>Pseudomonadati</taxon>
        <taxon>Bacteroidota</taxon>
        <taxon>Chitinophagia</taxon>
        <taxon>Chitinophagales</taxon>
        <taxon>Chitinophagaceae</taxon>
        <taxon>Sediminibacterium</taxon>
    </lineage>
</organism>
<gene>
    <name evidence="2" type="ORF">SAMN04488132_102121</name>
</gene>
<dbReference type="Proteomes" id="UP000190888">
    <property type="component" value="Unassembled WGS sequence"/>
</dbReference>
<sequence>MQPKCYLFFCAMLLAVFAQGQQVSDADKKAFDSYFKSNEKNFTLIKTIDSLREKMVHLKNENDKNQAILSQVEYSNKVNLKNFDLYRLLARTEKDSLKNLASDSSKLLKVSDTGIVLQLNDEVNFQALSALTKENLEMQFPVFFSAVQSGKIRIEQLHYVMNACCGAGMVLPTWPSSSIAATNQNDLINLYRQQSGYFDVLFSVNACARRFRQLFNQKIATFTFPQQVESMVKCQITFKTFLQSATGCNL</sequence>
<keyword evidence="1" id="KW-0732">Signal</keyword>
<proteinExistence type="predicted"/>
<name>A0A1T4KUA1_9BACT</name>
<accession>A0A1T4KUA1</accession>
<evidence type="ECO:0008006" key="4">
    <source>
        <dbReference type="Google" id="ProtNLM"/>
    </source>
</evidence>
<feature type="signal peptide" evidence="1">
    <location>
        <begin position="1"/>
        <end position="20"/>
    </location>
</feature>
<dbReference type="EMBL" id="FUWH01000002">
    <property type="protein sequence ID" value="SJZ46025.1"/>
    <property type="molecule type" value="Genomic_DNA"/>
</dbReference>
<dbReference type="STRING" id="413434.SAMN04488132_102121"/>
<evidence type="ECO:0000313" key="2">
    <source>
        <dbReference type="EMBL" id="SJZ46025.1"/>
    </source>
</evidence>
<dbReference type="AlphaFoldDB" id="A0A1T4KUA1"/>
<protein>
    <recommendedName>
        <fullName evidence="4">DUF3347 domain-containing protein</fullName>
    </recommendedName>
</protein>
<evidence type="ECO:0000313" key="3">
    <source>
        <dbReference type="Proteomes" id="UP000190888"/>
    </source>
</evidence>
<reference evidence="2 3" key="1">
    <citation type="submission" date="2017-02" db="EMBL/GenBank/DDBJ databases">
        <authorList>
            <person name="Peterson S.W."/>
        </authorList>
    </citation>
    <scope>NUCLEOTIDE SEQUENCE [LARGE SCALE GENOMIC DNA]</scope>
    <source>
        <strain evidence="2 3">DSM 22335</strain>
    </source>
</reference>